<evidence type="ECO:0000313" key="2">
    <source>
        <dbReference type="Proteomes" id="UP000215459"/>
    </source>
</evidence>
<dbReference type="Proteomes" id="UP000215459">
    <property type="component" value="Unassembled WGS sequence"/>
</dbReference>
<accession>A0A235B135</accession>
<sequence>MSQRDVPKINKENFRTWKSLMKLQLGGLGDHAQSTITTKHVNPTRALTANDLKKKKQHN</sequence>
<keyword evidence="2" id="KW-1185">Reference proteome</keyword>
<comment type="caution">
    <text evidence="1">The sequence shown here is derived from an EMBL/GenBank/DDBJ whole genome shotgun (WGS) entry which is preliminary data.</text>
</comment>
<proteinExistence type="predicted"/>
<protein>
    <submittedName>
        <fullName evidence="1">Uncharacterized protein</fullName>
    </submittedName>
</protein>
<dbReference type="EMBL" id="NOWF01000136">
    <property type="protein sequence ID" value="OYD06008.1"/>
    <property type="molecule type" value="Genomic_DNA"/>
</dbReference>
<dbReference type="AlphaFoldDB" id="A0A235B135"/>
<reference evidence="1 2" key="1">
    <citation type="submission" date="2017-07" db="EMBL/GenBank/DDBJ databases">
        <title>The genome sequence of Paludifilum halophilum highlights mechanisms for microbial adaptation to high salt environemnts.</title>
        <authorList>
            <person name="Belbahri L."/>
        </authorList>
    </citation>
    <scope>NUCLEOTIDE SEQUENCE [LARGE SCALE GENOMIC DNA]</scope>
    <source>
        <strain evidence="1 2">DSM 102817</strain>
    </source>
</reference>
<name>A0A235B135_9BACL</name>
<organism evidence="1 2">
    <name type="scientific">Paludifilum halophilum</name>
    <dbReference type="NCBI Taxonomy" id="1642702"/>
    <lineage>
        <taxon>Bacteria</taxon>
        <taxon>Bacillati</taxon>
        <taxon>Bacillota</taxon>
        <taxon>Bacilli</taxon>
        <taxon>Bacillales</taxon>
        <taxon>Thermoactinomycetaceae</taxon>
        <taxon>Paludifilum</taxon>
    </lineage>
</organism>
<evidence type="ECO:0000313" key="1">
    <source>
        <dbReference type="EMBL" id="OYD06008.1"/>
    </source>
</evidence>
<gene>
    <name evidence="1" type="ORF">CHM34_18630</name>
</gene>